<accession>A0AAV1R7M0</accession>
<feature type="signal peptide" evidence="1">
    <location>
        <begin position="1"/>
        <end position="27"/>
    </location>
</feature>
<protein>
    <recommendedName>
        <fullName evidence="4">Secreted protein</fullName>
    </recommendedName>
</protein>
<gene>
    <name evidence="2" type="ORF">DCAF_LOCUS7778</name>
</gene>
<evidence type="ECO:0000313" key="3">
    <source>
        <dbReference type="Proteomes" id="UP001314170"/>
    </source>
</evidence>
<dbReference type="EMBL" id="CAWUPB010000913">
    <property type="protein sequence ID" value="CAK7330111.1"/>
    <property type="molecule type" value="Genomic_DNA"/>
</dbReference>
<feature type="chain" id="PRO_5043942828" description="Secreted protein" evidence="1">
    <location>
        <begin position="28"/>
        <end position="79"/>
    </location>
</feature>
<evidence type="ECO:0008006" key="4">
    <source>
        <dbReference type="Google" id="ProtNLM"/>
    </source>
</evidence>
<dbReference type="Proteomes" id="UP001314170">
    <property type="component" value="Unassembled WGS sequence"/>
</dbReference>
<evidence type="ECO:0000313" key="2">
    <source>
        <dbReference type="EMBL" id="CAK7330111.1"/>
    </source>
</evidence>
<keyword evidence="1" id="KW-0732">Signal</keyword>
<organism evidence="2 3">
    <name type="scientific">Dovyalis caffra</name>
    <dbReference type="NCBI Taxonomy" id="77055"/>
    <lineage>
        <taxon>Eukaryota</taxon>
        <taxon>Viridiplantae</taxon>
        <taxon>Streptophyta</taxon>
        <taxon>Embryophyta</taxon>
        <taxon>Tracheophyta</taxon>
        <taxon>Spermatophyta</taxon>
        <taxon>Magnoliopsida</taxon>
        <taxon>eudicotyledons</taxon>
        <taxon>Gunneridae</taxon>
        <taxon>Pentapetalae</taxon>
        <taxon>rosids</taxon>
        <taxon>fabids</taxon>
        <taxon>Malpighiales</taxon>
        <taxon>Salicaceae</taxon>
        <taxon>Flacourtieae</taxon>
        <taxon>Dovyalis</taxon>
    </lineage>
</organism>
<name>A0AAV1R7M0_9ROSI</name>
<dbReference type="AlphaFoldDB" id="A0AAV1R7M0"/>
<evidence type="ECO:0000256" key="1">
    <source>
        <dbReference type="SAM" id="SignalP"/>
    </source>
</evidence>
<comment type="caution">
    <text evidence="2">The sequence shown here is derived from an EMBL/GenBank/DDBJ whole genome shotgun (WGS) entry which is preliminary data.</text>
</comment>
<keyword evidence="3" id="KW-1185">Reference proteome</keyword>
<reference evidence="2 3" key="1">
    <citation type="submission" date="2024-01" db="EMBL/GenBank/DDBJ databases">
        <authorList>
            <person name="Waweru B."/>
        </authorList>
    </citation>
    <scope>NUCLEOTIDE SEQUENCE [LARGE SCALE GENOMIC DNA]</scope>
</reference>
<proteinExistence type="predicted"/>
<sequence length="79" mass="8447">MSGTLTPRTTALVLAPAVCVGIPMVLSESMVSCAADSASAAMLRRLDSSSTAEEDSLCPLDKSRWVFLKYDLISNFMSE</sequence>